<evidence type="ECO:0000259" key="2">
    <source>
        <dbReference type="Pfam" id="PF12945"/>
    </source>
</evidence>
<evidence type="ECO:0000313" key="4">
    <source>
        <dbReference type="Proteomes" id="UP001519273"/>
    </source>
</evidence>
<dbReference type="InterPro" id="IPR009875">
    <property type="entry name" value="PilZ_domain"/>
</dbReference>
<keyword evidence="4" id="KW-1185">Reference proteome</keyword>
<name>A0ABS4GZN2_9BACL</name>
<dbReference type="InterPro" id="IPR009926">
    <property type="entry name" value="T3SS_YcgR_PilZN"/>
</dbReference>
<accession>A0ABS4GZN2</accession>
<keyword evidence="3" id="KW-0282">Flagellum</keyword>
<dbReference type="Proteomes" id="UP001519273">
    <property type="component" value="Unassembled WGS sequence"/>
</dbReference>
<evidence type="ECO:0000259" key="1">
    <source>
        <dbReference type="Pfam" id="PF07238"/>
    </source>
</evidence>
<keyword evidence="3" id="KW-0966">Cell projection</keyword>
<dbReference type="RefSeq" id="WP_209845245.1">
    <property type="nucleotide sequence ID" value="NZ_CBCRVE010000001.1"/>
</dbReference>
<dbReference type="Pfam" id="PF07238">
    <property type="entry name" value="PilZ"/>
    <property type="match status" value="1"/>
</dbReference>
<dbReference type="Pfam" id="PF12945">
    <property type="entry name" value="PilZNR"/>
    <property type="match status" value="1"/>
</dbReference>
<protein>
    <submittedName>
        <fullName evidence="3">C-di-GMP-binding flagellar brake protein YcgR</fullName>
    </submittedName>
</protein>
<comment type="caution">
    <text evidence="3">The sequence shown here is derived from an EMBL/GenBank/DDBJ whole genome shotgun (WGS) entry which is preliminary data.</text>
</comment>
<dbReference type="SUPFAM" id="SSF141371">
    <property type="entry name" value="PilZ domain-like"/>
    <property type="match status" value="1"/>
</dbReference>
<feature type="domain" description="Type III secretion system flagellar brake protein YcgR PilZN" evidence="2">
    <location>
        <begin position="4"/>
        <end position="93"/>
    </location>
</feature>
<proteinExistence type="predicted"/>
<dbReference type="EMBL" id="JAGGKP010000001">
    <property type="protein sequence ID" value="MBP1935738.1"/>
    <property type="molecule type" value="Genomic_DNA"/>
</dbReference>
<sequence length="219" mass="25567">MYPKINDLVYIQVDSADDKESQIIYKSRVADIEEQSILIEVPMQENSAQLMHPYMGEELSVYFVSEDGAKNYFNTYLMGFKEDTIRLVRISKPKPEEITKEQRRSFLRVVASLDLAVRMPDGTRFVAQTEDVSGGGVSFFCERDYAVVVGQKISCWLLIPYRNGSVEHVPFQAEIVRVKPLESGRSRKIVMLKFIHISDMERQKIIRYCFERQFEFRNR</sequence>
<keyword evidence="3" id="KW-0969">Cilium</keyword>
<reference evidence="3 4" key="1">
    <citation type="submission" date="2021-03" db="EMBL/GenBank/DDBJ databases">
        <title>Genomic Encyclopedia of Type Strains, Phase IV (KMG-IV): sequencing the most valuable type-strain genomes for metagenomic binning, comparative biology and taxonomic classification.</title>
        <authorList>
            <person name="Goeker M."/>
        </authorList>
    </citation>
    <scope>NUCLEOTIDE SEQUENCE [LARGE SCALE GENOMIC DNA]</scope>
    <source>
        <strain evidence="3 4">DSM 23491</strain>
    </source>
</reference>
<evidence type="ECO:0000313" key="3">
    <source>
        <dbReference type="EMBL" id="MBP1935738.1"/>
    </source>
</evidence>
<organism evidence="3 4">
    <name type="scientific">Paenibacillus sediminis</name>
    <dbReference type="NCBI Taxonomy" id="664909"/>
    <lineage>
        <taxon>Bacteria</taxon>
        <taxon>Bacillati</taxon>
        <taxon>Bacillota</taxon>
        <taxon>Bacilli</taxon>
        <taxon>Bacillales</taxon>
        <taxon>Paenibacillaceae</taxon>
        <taxon>Paenibacillus</taxon>
    </lineage>
</organism>
<dbReference type="Gene3D" id="2.40.10.220">
    <property type="entry name" value="predicted glycosyltransferase like domains"/>
    <property type="match status" value="1"/>
</dbReference>
<feature type="domain" description="PilZ" evidence="1">
    <location>
        <begin position="102"/>
        <end position="211"/>
    </location>
</feature>
<gene>
    <name evidence="3" type="ORF">J2Z20_000599</name>
</gene>